<dbReference type="Pfam" id="PF17175">
    <property type="entry name" value="MOLO1"/>
    <property type="match status" value="1"/>
</dbReference>
<feature type="signal peptide" evidence="2">
    <location>
        <begin position="1"/>
        <end position="17"/>
    </location>
</feature>
<accession>A0A914IF68</accession>
<name>A0A914IF68_GLORO</name>
<keyword evidence="1" id="KW-1133">Transmembrane helix</keyword>
<dbReference type="Proteomes" id="UP000887572">
    <property type="component" value="Unplaced"/>
</dbReference>
<dbReference type="PANTHER" id="PTHR33748">
    <property type="entry name" value="PROTEIN CBG04600"/>
    <property type="match status" value="1"/>
</dbReference>
<evidence type="ECO:0000256" key="2">
    <source>
        <dbReference type="SAM" id="SignalP"/>
    </source>
</evidence>
<dbReference type="PANTHER" id="PTHR33748:SF6">
    <property type="entry name" value="TPM_PHOSPHATASE DOMAIN-CONTAINING PROTEIN"/>
    <property type="match status" value="1"/>
</dbReference>
<keyword evidence="3" id="KW-1185">Reference proteome</keyword>
<dbReference type="InterPro" id="IPR019424">
    <property type="entry name" value="7TM_GPCR_Srsx"/>
</dbReference>
<dbReference type="AlphaFoldDB" id="A0A914IF68"/>
<evidence type="ECO:0000313" key="3">
    <source>
        <dbReference type="Proteomes" id="UP000887572"/>
    </source>
</evidence>
<feature type="transmembrane region" description="Helical" evidence="1">
    <location>
        <begin position="186"/>
        <end position="211"/>
    </location>
</feature>
<keyword evidence="1" id="KW-0812">Transmembrane</keyword>
<feature type="transmembrane region" description="Helical" evidence="1">
    <location>
        <begin position="325"/>
        <end position="347"/>
    </location>
</feature>
<dbReference type="InterPro" id="IPR033438">
    <property type="entry name" value="MOLO1"/>
</dbReference>
<protein>
    <submittedName>
        <fullName evidence="4">G-protein coupled receptors family 1 profile domain-containing protein</fullName>
    </submittedName>
</protein>
<organism evidence="3 4">
    <name type="scientific">Globodera rostochiensis</name>
    <name type="common">Golden nematode worm</name>
    <name type="synonym">Heterodera rostochiensis</name>
    <dbReference type="NCBI Taxonomy" id="31243"/>
    <lineage>
        <taxon>Eukaryota</taxon>
        <taxon>Metazoa</taxon>
        <taxon>Ecdysozoa</taxon>
        <taxon>Nematoda</taxon>
        <taxon>Chromadorea</taxon>
        <taxon>Rhabditida</taxon>
        <taxon>Tylenchina</taxon>
        <taxon>Tylenchomorpha</taxon>
        <taxon>Tylenchoidea</taxon>
        <taxon>Heteroderidae</taxon>
        <taxon>Heteroderinae</taxon>
        <taxon>Globodera</taxon>
    </lineage>
</organism>
<sequence length="361" mass="40567">MSLIIGCLLIIVHFCNASFLVTDYPNPLNKATLWKCGISSVGTLCDPDSLLNNTARQEALELLKQFKDQTDINNNGDGTCKSKGVTIGLALTRQPITARNARINVTDDLMKNIWKLDTQCNKALMLTLSINPNPVVRFTRYMTTPVFDDELHHMIWTEMHWLRERNYIIHSTLSSQPQALSQKSCAGYGFVIFCSFIAVLCSVVATLSAPWMWHQCHQHFGHLVGKPVPFPVIIKILPFYVFYMNKGFVPIEIVTSGIIAMICCVGIGLNSCLVYVTIKKKSFHSPCKILIALYAFFGSFHLFGYCVKFGIFVFGINYITLQTCFYILFVPLIGSAFTVMLQLCIGLDRLIGVIFPFCQVL</sequence>
<reference evidence="4" key="1">
    <citation type="submission" date="2022-11" db="UniProtKB">
        <authorList>
            <consortium name="WormBaseParasite"/>
        </authorList>
    </citation>
    <scope>IDENTIFICATION</scope>
</reference>
<dbReference type="SUPFAM" id="SSF81321">
    <property type="entry name" value="Family A G protein-coupled receptor-like"/>
    <property type="match status" value="1"/>
</dbReference>
<dbReference type="Pfam" id="PF10320">
    <property type="entry name" value="7TM_GPCR_Srsx"/>
    <property type="match status" value="1"/>
</dbReference>
<keyword evidence="2" id="KW-0732">Signal</keyword>
<evidence type="ECO:0000313" key="4">
    <source>
        <dbReference type="WBParaSite" id="Gr19_v10_g9330.t3"/>
    </source>
</evidence>
<feature type="transmembrane region" description="Helical" evidence="1">
    <location>
        <begin position="223"/>
        <end position="241"/>
    </location>
</feature>
<evidence type="ECO:0000256" key="1">
    <source>
        <dbReference type="SAM" id="Phobius"/>
    </source>
</evidence>
<keyword evidence="1" id="KW-0472">Membrane</keyword>
<feature type="transmembrane region" description="Helical" evidence="1">
    <location>
        <begin position="253"/>
        <end position="278"/>
    </location>
</feature>
<dbReference type="WBParaSite" id="Gr19_v10_g9330.t3">
    <property type="protein sequence ID" value="Gr19_v10_g9330.t3"/>
    <property type="gene ID" value="Gr19_v10_g9330"/>
</dbReference>
<dbReference type="GO" id="GO:0005892">
    <property type="term" value="C:acetylcholine-gated channel complex"/>
    <property type="evidence" value="ECO:0007669"/>
    <property type="project" value="InterPro"/>
</dbReference>
<feature type="chain" id="PRO_5036903428" evidence="2">
    <location>
        <begin position="18"/>
        <end position="361"/>
    </location>
</feature>
<proteinExistence type="predicted"/>
<dbReference type="Gene3D" id="1.20.1070.10">
    <property type="entry name" value="Rhodopsin 7-helix transmembrane proteins"/>
    <property type="match status" value="1"/>
</dbReference>
<feature type="transmembrane region" description="Helical" evidence="1">
    <location>
        <begin position="290"/>
        <end position="319"/>
    </location>
</feature>